<sequence length="144" mass="14811">MSTDIRPRRGAAERVTGAIWGAIVAAAGGFLIAALSGYDIDLELVAIVSLTALGGWLLFSAIAAGTRQSRQERAALAAQRKADAVGTAPNLAASAASSPRTAASPRTAPSAASPASTHRWSEPARTWDQGDAETPTEPESRKES</sequence>
<dbReference type="RefSeq" id="WP_286215083.1">
    <property type="nucleotide sequence ID" value="NZ_AP027736.1"/>
</dbReference>
<feature type="transmembrane region" description="Helical" evidence="2">
    <location>
        <begin position="15"/>
        <end position="38"/>
    </location>
</feature>
<feature type="region of interest" description="Disordered" evidence="1">
    <location>
        <begin position="79"/>
        <end position="144"/>
    </location>
</feature>
<proteinExistence type="predicted"/>
<feature type="transmembrane region" description="Helical" evidence="2">
    <location>
        <begin position="44"/>
        <end position="64"/>
    </location>
</feature>
<organism evidence="3 4">
    <name type="scientific">Demequina sediminis</name>
    <dbReference type="NCBI Taxonomy" id="1930058"/>
    <lineage>
        <taxon>Bacteria</taxon>
        <taxon>Bacillati</taxon>
        <taxon>Actinomycetota</taxon>
        <taxon>Actinomycetes</taxon>
        <taxon>Micrococcales</taxon>
        <taxon>Demequinaceae</taxon>
        <taxon>Demequina</taxon>
    </lineage>
</organism>
<reference evidence="3 4" key="1">
    <citation type="submission" date="2024-02" db="EMBL/GenBank/DDBJ databases">
        <title>Lysinimicrobium sediminis NBRC 112286.</title>
        <authorList>
            <person name="Ichikawa N."/>
            <person name="Katano-Makiyama Y."/>
            <person name="Hidaka K."/>
        </authorList>
    </citation>
    <scope>NUCLEOTIDE SEQUENCE [LARGE SCALE GENOMIC DNA]</scope>
    <source>
        <strain evidence="3 4">NBRC 112286</strain>
    </source>
</reference>
<accession>A0ABP9WI63</accession>
<keyword evidence="2" id="KW-0472">Membrane</keyword>
<feature type="compositionally biased region" description="Low complexity" evidence="1">
    <location>
        <begin position="92"/>
        <end position="117"/>
    </location>
</feature>
<evidence type="ECO:0000313" key="4">
    <source>
        <dbReference type="Proteomes" id="UP001426770"/>
    </source>
</evidence>
<evidence type="ECO:0000313" key="3">
    <source>
        <dbReference type="EMBL" id="GAA5518898.1"/>
    </source>
</evidence>
<dbReference type="Proteomes" id="UP001426770">
    <property type="component" value="Unassembled WGS sequence"/>
</dbReference>
<keyword evidence="2" id="KW-0812">Transmembrane</keyword>
<name>A0ABP9WI63_9MICO</name>
<keyword evidence="4" id="KW-1185">Reference proteome</keyword>
<comment type="caution">
    <text evidence="3">The sequence shown here is derived from an EMBL/GenBank/DDBJ whole genome shotgun (WGS) entry which is preliminary data.</text>
</comment>
<gene>
    <name evidence="3" type="ORF">Lsed01_01332</name>
</gene>
<keyword evidence="2" id="KW-1133">Transmembrane helix</keyword>
<evidence type="ECO:0000256" key="1">
    <source>
        <dbReference type="SAM" id="MobiDB-lite"/>
    </source>
</evidence>
<protein>
    <submittedName>
        <fullName evidence="3">Uncharacterized protein</fullName>
    </submittedName>
</protein>
<evidence type="ECO:0000256" key="2">
    <source>
        <dbReference type="SAM" id="Phobius"/>
    </source>
</evidence>
<dbReference type="EMBL" id="BAABRR010000006">
    <property type="protein sequence ID" value="GAA5518898.1"/>
    <property type="molecule type" value="Genomic_DNA"/>
</dbReference>